<dbReference type="AlphaFoldDB" id="A0A291GR78"/>
<dbReference type="InterPro" id="IPR001478">
    <property type="entry name" value="PDZ"/>
</dbReference>
<dbReference type="PROSITE" id="PS51786">
    <property type="entry name" value="LON_PROTEOLYTIC"/>
    <property type="match status" value="1"/>
</dbReference>
<protein>
    <recommendedName>
        <fullName evidence="1">endopeptidase La</fullName>
        <ecNumber evidence="1">3.4.21.53</ecNumber>
    </recommendedName>
</protein>
<feature type="active site" evidence="1">
    <location>
        <position position="317"/>
    </location>
</feature>
<dbReference type="Proteomes" id="UP000218165">
    <property type="component" value="Chromosome"/>
</dbReference>
<dbReference type="InterPro" id="IPR020568">
    <property type="entry name" value="Ribosomal_Su5_D2-typ_SF"/>
</dbReference>
<feature type="domain" description="PDZ" evidence="3">
    <location>
        <begin position="147"/>
        <end position="207"/>
    </location>
</feature>
<organism evidence="5 6">
    <name type="scientific">Brachybacterium vulturis</name>
    <dbReference type="NCBI Taxonomy" id="2017484"/>
    <lineage>
        <taxon>Bacteria</taxon>
        <taxon>Bacillati</taxon>
        <taxon>Actinomycetota</taxon>
        <taxon>Actinomycetes</taxon>
        <taxon>Micrococcales</taxon>
        <taxon>Dermabacteraceae</taxon>
        <taxon>Brachybacterium</taxon>
    </lineage>
</organism>
<evidence type="ECO:0000256" key="2">
    <source>
        <dbReference type="SAM" id="Phobius"/>
    </source>
</evidence>
<name>A0A291GR78_9MICO</name>
<dbReference type="PANTHER" id="PTHR10046">
    <property type="entry name" value="ATP DEPENDENT LON PROTEASE FAMILY MEMBER"/>
    <property type="match status" value="1"/>
</dbReference>
<sequence>MGHNVGVIDAPARPARARRARALLARSIDDAQLARPVTALLSLVVLCVMILGGSLLPVPYVIERPGPAIDVLGEYEDEEILVIDGAETHPTEGALMMTTVSVDGGPGFRVTPVEVVAAWFDRSKTVLPKEVVFPEGRTREQTTLANTAAMSSSQQGAVAVALDELGIEYRDVVMIAGVLTDGAAEGTLEGGDVIVSVGGESAGGVDGYQRLIEAVPDGEPIPMTVRRDGEELALQVPTAPVDGAPRMGVILAPGHEFPMDVEISVGDIGGPSAGMIFSLSVYDELTPGALTGGHDIAGTGTIAADGAVGPIGGIRQKMVGASETGAEFFLAPSKNCDEAVGHVPDELDVVAVSTFEDALTATETIADTGSTEGLPTCEDVTTR</sequence>
<keyword evidence="1" id="KW-0378">Hydrolase</keyword>
<dbReference type="GO" id="GO:0006508">
    <property type="term" value="P:proteolysis"/>
    <property type="evidence" value="ECO:0007669"/>
    <property type="project" value="UniProtKB-KW"/>
</dbReference>
<dbReference type="GO" id="GO:0005524">
    <property type="term" value="F:ATP binding"/>
    <property type="evidence" value="ECO:0007669"/>
    <property type="project" value="InterPro"/>
</dbReference>
<evidence type="ECO:0000259" key="3">
    <source>
        <dbReference type="PROSITE" id="PS50106"/>
    </source>
</evidence>
<dbReference type="EMBL" id="CP023563">
    <property type="protein sequence ID" value="ATG52464.1"/>
    <property type="molecule type" value="Genomic_DNA"/>
</dbReference>
<dbReference type="InterPro" id="IPR036034">
    <property type="entry name" value="PDZ_sf"/>
</dbReference>
<evidence type="ECO:0000313" key="6">
    <source>
        <dbReference type="Proteomes" id="UP000218165"/>
    </source>
</evidence>
<feature type="transmembrane region" description="Helical" evidence="2">
    <location>
        <begin position="39"/>
        <end position="62"/>
    </location>
</feature>
<dbReference type="InterPro" id="IPR041489">
    <property type="entry name" value="PDZ_6"/>
</dbReference>
<evidence type="ECO:0000256" key="1">
    <source>
        <dbReference type="PROSITE-ProRule" id="PRU01122"/>
    </source>
</evidence>
<dbReference type="SUPFAM" id="SSF54211">
    <property type="entry name" value="Ribosomal protein S5 domain 2-like"/>
    <property type="match status" value="1"/>
</dbReference>
<feature type="domain" description="Lon proteolytic" evidence="4">
    <location>
        <begin position="264"/>
        <end position="365"/>
    </location>
</feature>
<dbReference type="InterPro" id="IPR014721">
    <property type="entry name" value="Ribsml_uS5_D2-typ_fold_subgr"/>
</dbReference>
<gene>
    <name evidence="5" type="ORF">CFK38_13755</name>
</gene>
<feature type="active site" evidence="1">
    <location>
        <position position="272"/>
    </location>
</feature>
<comment type="catalytic activity">
    <reaction evidence="1">
        <text>Hydrolysis of proteins in presence of ATP.</text>
        <dbReference type="EC" id="3.4.21.53"/>
    </reaction>
</comment>
<dbReference type="InterPro" id="IPR027065">
    <property type="entry name" value="Lon_Prtase"/>
</dbReference>
<dbReference type="GO" id="GO:0004252">
    <property type="term" value="F:serine-type endopeptidase activity"/>
    <property type="evidence" value="ECO:0007669"/>
    <property type="project" value="UniProtKB-UniRule"/>
</dbReference>
<keyword evidence="2" id="KW-1133">Transmembrane helix</keyword>
<keyword evidence="1" id="KW-0645">Protease</keyword>
<dbReference type="EC" id="3.4.21.53" evidence="1"/>
<dbReference type="SUPFAM" id="SSF50156">
    <property type="entry name" value="PDZ domain-like"/>
    <property type="match status" value="1"/>
</dbReference>
<evidence type="ECO:0000259" key="4">
    <source>
        <dbReference type="PROSITE" id="PS51786"/>
    </source>
</evidence>
<dbReference type="KEGG" id="brz:CFK38_13755"/>
<keyword evidence="1" id="KW-0720">Serine protease</keyword>
<dbReference type="PROSITE" id="PS50106">
    <property type="entry name" value="PDZ"/>
    <property type="match status" value="1"/>
</dbReference>
<dbReference type="GO" id="GO:0030163">
    <property type="term" value="P:protein catabolic process"/>
    <property type="evidence" value="ECO:0007669"/>
    <property type="project" value="InterPro"/>
</dbReference>
<dbReference type="SMART" id="SM00228">
    <property type="entry name" value="PDZ"/>
    <property type="match status" value="1"/>
</dbReference>
<evidence type="ECO:0000313" key="5">
    <source>
        <dbReference type="EMBL" id="ATG52464.1"/>
    </source>
</evidence>
<dbReference type="InterPro" id="IPR008269">
    <property type="entry name" value="Lon_proteolytic"/>
</dbReference>
<dbReference type="Gene3D" id="3.30.230.10">
    <property type="match status" value="1"/>
</dbReference>
<keyword evidence="2" id="KW-0812">Transmembrane</keyword>
<dbReference type="GO" id="GO:0004176">
    <property type="term" value="F:ATP-dependent peptidase activity"/>
    <property type="evidence" value="ECO:0007669"/>
    <property type="project" value="UniProtKB-UniRule"/>
</dbReference>
<keyword evidence="6" id="KW-1185">Reference proteome</keyword>
<reference evidence="6" key="1">
    <citation type="submission" date="2017-09" db="EMBL/GenBank/DDBJ databases">
        <title>Brachybacterium sp. VM2412.</title>
        <authorList>
            <person name="Tak E.J."/>
            <person name="Bae J.-W."/>
        </authorList>
    </citation>
    <scope>NUCLEOTIDE SEQUENCE [LARGE SCALE GENOMIC DNA]</scope>
    <source>
        <strain evidence="6">VM2412</strain>
    </source>
</reference>
<dbReference type="Pfam" id="PF05362">
    <property type="entry name" value="Lon_C"/>
    <property type="match status" value="1"/>
</dbReference>
<accession>A0A291GR78</accession>
<dbReference type="OrthoDB" id="2356897at2"/>
<comment type="similarity">
    <text evidence="1">Belongs to the peptidase S16 family.</text>
</comment>
<dbReference type="Pfam" id="PF17820">
    <property type="entry name" value="PDZ_6"/>
    <property type="match status" value="1"/>
</dbReference>
<dbReference type="Gene3D" id="2.30.42.10">
    <property type="match status" value="1"/>
</dbReference>
<keyword evidence="2" id="KW-0472">Membrane</keyword>
<proteinExistence type="inferred from homology"/>